<comment type="caution">
    <text evidence="1">The sequence shown here is derived from an EMBL/GenBank/DDBJ whole genome shotgun (WGS) entry which is preliminary data.</text>
</comment>
<dbReference type="EMBL" id="BNCI01000001">
    <property type="protein sequence ID" value="GHF19343.1"/>
    <property type="molecule type" value="Genomic_DNA"/>
</dbReference>
<sequence>MKDDVTVASFDRLAVFMRRSGLRYEVNFVPWARVLRKISENDHALVFQIVRTSQREDDYHWLVPILDSNPLHLYGLESPDKNPDVWREIREGKRSAACHRDSVHCTVLEEMGFPPYTILRISSEQPALTEQLLLRKRVDFILRFKESLCNNLILLNLDARLFHLYKTIEQKPDYLAAPKNINPDILKILQQVDMSDLPPLKFRQVLTSNGSKDSGDDDLTCGLERVGD</sequence>
<organism evidence="1 2">
    <name type="scientific">Kordiimonas sediminis</name>
    <dbReference type="NCBI Taxonomy" id="1735581"/>
    <lineage>
        <taxon>Bacteria</taxon>
        <taxon>Pseudomonadati</taxon>
        <taxon>Pseudomonadota</taxon>
        <taxon>Alphaproteobacteria</taxon>
        <taxon>Kordiimonadales</taxon>
        <taxon>Kordiimonadaceae</taxon>
        <taxon>Kordiimonas</taxon>
    </lineage>
</organism>
<evidence type="ECO:0000313" key="1">
    <source>
        <dbReference type="EMBL" id="GHF19343.1"/>
    </source>
</evidence>
<dbReference type="Proteomes" id="UP000630923">
    <property type="component" value="Unassembled WGS sequence"/>
</dbReference>
<dbReference type="SUPFAM" id="SSF53850">
    <property type="entry name" value="Periplasmic binding protein-like II"/>
    <property type="match status" value="1"/>
</dbReference>
<dbReference type="AlphaFoldDB" id="A0A919AS38"/>
<evidence type="ECO:0008006" key="3">
    <source>
        <dbReference type="Google" id="ProtNLM"/>
    </source>
</evidence>
<protein>
    <recommendedName>
        <fullName evidence="3">Solute-binding protein family 3/N-terminal domain-containing protein</fullName>
    </recommendedName>
</protein>
<proteinExistence type="predicted"/>
<name>A0A919AS38_9PROT</name>
<evidence type="ECO:0000313" key="2">
    <source>
        <dbReference type="Proteomes" id="UP000630923"/>
    </source>
</evidence>
<reference evidence="1" key="1">
    <citation type="journal article" date="2014" name="Int. J. Syst. Evol. Microbiol.">
        <title>Complete genome sequence of Corynebacterium casei LMG S-19264T (=DSM 44701T), isolated from a smear-ripened cheese.</title>
        <authorList>
            <consortium name="US DOE Joint Genome Institute (JGI-PGF)"/>
            <person name="Walter F."/>
            <person name="Albersmeier A."/>
            <person name="Kalinowski J."/>
            <person name="Ruckert C."/>
        </authorList>
    </citation>
    <scope>NUCLEOTIDE SEQUENCE</scope>
    <source>
        <strain evidence="1">KCTC 42590</strain>
    </source>
</reference>
<reference evidence="1" key="2">
    <citation type="submission" date="2020-09" db="EMBL/GenBank/DDBJ databases">
        <authorList>
            <person name="Sun Q."/>
            <person name="Kim S."/>
        </authorList>
    </citation>
    <scope>NUCLEOTIDE SEQUENCE</scope>
    <source>
        <strain evidence="1">KCTC 42590</strain>
    </source>
</reference>
<keyword evidence="2" id="KW-1185">Reference proteome</keyword>
<gene>
    <name evidence="1" type="ORF">GCM10017044_12410</name>
</gene>
<accession>A0A919AS38</accession>